<keyword evidence="3" id="KW-1185">Reference proteome</keyword>
<dbReference type="SUPFAM" id="SSF81301">
    <property type="entry name" value="Nucleotidyltransferase"/>
    <property type="match status" value="1"/>
</dbReference>
<comment type="caution">
    <text evidence="2">The sequence shown here is derived from an EMBL/GenBank/DDBJ whole genome shotgun (WGS) entry which is preliminary data.</text>
</comment>
<dbReference type="InterPro" id="IPR002934">
    <property type="entry name" value="Polymerase_NTP_transf_dom"/>
</dbReference>
<feature type="domain" description="Polymerase nucleotidyl transferase" evidence="1">
    <location>
        <begin position="29"/>
        <end position="77"/>
    </location>
</feature>
<sequence>MSVRQDPPSGETVNFAGPDDLVEWAADAVLRQFGTSPAVSAVYLAGSLLAGLGSPTSDVDVFVVRDGADETEVPEQLLIGGRRFDVETLLPGTLRTLVEDVTCFERVTYGDMSPVHQSESRYDLAVRLLLSRPVLTGKEYEDAVALLRSREREFRRMLITKWAAECLAIHEDVRGAFEDDQRDDALFSAADLMRYAAQAYLAGCADLYVKHKWIPRKLRRSGGPRFPYGEFRRLLGGWPEGREEQGGLLAERVRFCQAMVVAALVDGWEDARAAEWRSWSASTGPGSGLLRSVEWMPLRLTDRIVLAQSMDKAFRISPQGLRLWGLCDGRDKADVIGEMMDHLKDEGLRGEVESYLRRFEDNGLVVHG</sequence>
<dbReference type="Pfam" id="PF01909">
    <property type="entry name" value="NTP_transf_2"/>
    <property type="match status" value="1"/>
</dbReference>
<reference evidence="3" key="1">
    <citation type="journal article" date="2019" name="Int. J. Syst. Evol. Microbiol.">
        <title>The Global Catalogue of Microorganisms (GCM) 10K type strain sequencing project: providing services to taxonomists for standard genome sequencing and annotation.</title>
        <authorList>
            <consortium name="The Broad Institute Genomics Platform"/>
            <consortium name="The Broad Institute Genome Sequencing Center for Infectious Disease"/>
            <person name="Wu L."/>
            <person name="Ma J."/>
        </authorList>
    </citation>
    <scope>NUCLEOTIDE SEQUENCE [LARGE SCALE GENOMIC DNA]</scope>
    <source>
        <strain evidence="3">CCUG 49560</strain>
    </source>
</reference>
<accession>A0ABV9EH59</accession>
<name>A0ABV9EH59_9ACTN</name>
<organism evidence="2 3">
    <name type="scientific">Sphaerisporangium corydalis</name>
    <dbReference type="NCBI Taxonomy" id="1441875"/>
    <lineage>
        <taxon>Bacteria</taxon>
        <taxon>Bacillati</taxon>
        <taxon>Actinomycetota</taxon>
        <taxon>Actinomycetes</taxon>
        <taxon>Streptosporangiales</taxon>
        <taxon>Streptosporangiaceae</taxon>
        <taxon>Sphaerisporangium</taxon>
    </lineage>
</organism>
<dbReference type="RefSeq" id="WP_262842371.1">
    <property type="nucleotide sequence ID" value="NZ_JANZYP010000010.1"/>
</dbReference>
<evidence type="ECO:0000313" key="3">
    <source>
        <dbReference type="Proteomes" id="UP001595891"/>
    </source>
</evidence>
<dbReference type="Proteomes" id="UP001595891">
    <property type="component" value="Unassembled WGS sequence"/>
</dbReference>
<protein>
    <submittedName>
        <fullName evidence="2">Nucleotidyltransferase domain-containing protein</fullName>
    </submittedName>
</protein>
<dbReference type="Pfam" id="PF05402">
    <property type="entry name" value="PqqD"/>
    <property type="match status" value="1"/>
</dbReference>
<gene>
    <name evidence="2" type="ORF">ACFO8L_21845</name>
</gene>
<evidence type="ECO:0000259" key="1">
    <source>
        <dbReference type="Pfam" id="PF01909"/>
    </source>
</evidence>
<dbReference type="InterPro" id="IPR008792">
    <property type="entry name" value="PQQD"/>
</dbReference>
<dbReference type="EMBL" id="JBHSFN010000013">
    <property type="protein sequence ID" value="MFC4588747.1"/>
    <property type="molecule type" value="Genomic_DNA"/>
</dbReference>
<proteinExistence type="predicted"/>
<evidence type="ECO:0000313" key="2">
    <source>
        <dbReference type="EMBL" id="MFC4588747.1"/>
    </source>
</evidence>
<dbReference type="InterPro" id="IPR043519">
    <property type="entry name" value="NT_sf"/>
</dbReference>